<evidence type="ECO:0000313" key="3">
    <source>
        <dbReference type="Proteomes" id="UP000190057"/>
    </source>
</evidence>
<dbReference type="InterPro" id="IPR040788">
    <property type="entry name" value="HEPN_MAE_28990"/>
</dbReference>
<dbReference type="Proteomes" id="UP000190057">
    <property type="component" value="Chromosome"/>
</dbReference>
<organism evidence="2 3">
    <name type="scientific">Elizabethkingia anophelis R26</name>
    <dbReference type="NCBI Taxonomy" id="1246994"/>
    <lineage>
        <taxon>Bacteria</taxon>
        <taxon>Pseudomonadati</taxon>
        <taxon>Bacteroidota</taxon>
        <taxon>Flavobacteriia</taxon>
        <taxon>Flavobacteriales</taxon>
        <taxon>Weeksellaceae</taxon>
        <taxon>Elizabethkingia</taxon>
    </lineage>
</organism>
<dbReference type="GeneID" id="56683407"/>
<evidence type="ECO:0000313" key="2">
    <source>
        <dbReference type="EMBL" id="ATC35218.1"/>
    </source>
</evidence>
<accession>A0ABM6MQ90</accession>
<sequence length="239" mass="27686">MTIREEFNNRVNEINSFYEILGVIELESPKISAYDINAGAERIVTFNSSKIDTLRSTSYLLLYNLIESTVYNSITTIFDEIKDCRINYFDTIEEVQKYWLNNIYKHDDKKRKETIIETIMKIANQIFNNNIELASTEINYGGSLDAQTIFDTAKSMKISVSNIWRIYDKSTHGQTLVDIKKKRNWLAHGEKSFIEVGRSSTFSQLEEAKNYVCAFLDEFITSVEDYITNQHFKIAAPSS</sequence>
<evidence type="ECO:0000259" key="1">
    <source>
        <dbReference type="Pfam" id="PF18737"/>
    </source>
</evidence>
<keyword evidence="3" id="KW-1185">Reference proteome</keyword>
<dbReference type="EMBL" id="CP023401">
    <property type="protein sequence ID" value="ATC35218.1"/>
    <property type="molecule type" value="Genomic_DNA"/>
</dbReference>
<reference evidence="2 3" key="1">
    <citation type="submission" date="2017-09" db="EMBL/GenBank/DDBJ databases">
        <title>Complete circularized genomes of four mosquito-derived Elizabethkingia anophelis isolates.</title>
        <authorList>
            <person name="Nicholson A.C."/>
            <person name="Xu J."/>
        </authorList>
    </citation>
    <scope>NUCLEOTIDE SEQUENCE [LARGE SCALE GENOMIC DNA]</scope>
    <source>
        <strain evidence="2 3">R26</strain>
    </source>
</reference>
<dbReference type="Pfam" id="PF18737">
    <property type="entry name" value="HEPN_MAE_28990"/>
    <property type="match status" value="1"/>
</dbReference>
<gene>
    <name evidence="2" type="ORF">BAZ09_002910</name>
</gene>
<name>A0ABM6MQ90_9FLAO</name>
<dbReference type="RefSeq" id="WP_009088338.1">
    <property type="nucleotide sequence ID" value="NZ_ANIW01000053.1"/>
</dbReference>
<feature type="domain" description="MAE-28990/MAE-18760-like HEPN" evidence="1">
    <location>
        <begin position="2"/>
        <end position="231"/>
    </location>
</feature>
<protein>
    <recommendedName>
        <fullName evidence="1">MAE-28990/MAE-18760-like HEPN domain-containing protein</fullName>
    </recommendedName>
</protein>
<proteinExistence type="predicted"/>